<dbReference type="InterPro" id="IPR011856">
    <property type="entry name" value="tRNA_endonuc-like_dom_sf"/>
</dbReference>
<evidence type="ECO:0000256" key="1">
    <source>
        <dbReference type="ARBA" id="ARBA00006738"/>
    </source>
</evidence>
<dbReference type="NCBIfam" id="NF011276">
    <property type="entry name" value="PRK14683.1"/>
    <property type="match status" value="1"/>
</dbReference>
<evidence type="ECO:0000313" key="3">
    <source>
        <dbReference type="EMBL" id="RZB12449.1"/>
    </source>
</evidence>
<dbReference type="PANTHER" id="PTHR34039:SF1">
    <property type="entry name" value="UPF0102 PROTEIN YRAN"/>
    <property type="match status" value="1"/>
</dbReference>
<dbReference type="Gene3D" id="3.40.1350.10">
    <property type="match status" value="1"/>
</dbReference>
<dbReference type="AlphaFoldDB" id="A0A4Q6I775"/>
<dbReference type="GO" id="GO:0003676">
    <property type="term" value="F:nucleic acid binding"/>
    <property type="evidence" value="ECO:0007669"/>
    <property type="project" value="InterPro"/>
</dbReference>
<sequence length="122" mass="14681">MQTKKNYLKATYNMIGYLGEVIIIWLLKCKRYHIIKHRYKCTLGEVDIIASKNQNLVFIEVKTSILRSEIPITYKQQQSIIRVAKYFITYYKKFEKYNIRFDLYFLSLSKGLIHITNAWQET</sequence>
<dbReference type="InterPro" id="IPR003509">
    <property type="entry name" value="UPF0102_YraN-like"/>
</dbReference>
<keyword evidence="2" id="KW-0812">Transmembrane</keyword>
<protein>
    <submittedName>
        <fullName evidence="3">Uncharacterized protein</fullName>
    </submittedName>
</protein>
<keyword evidence="2" id="KW-1133">Transmembrane helix</keyword>
<feature type="transmembrane region" description="Helical" evidence="2">
    <location>
        <begin position="12"/>
        <end position="29"/>
    </location>
</feature>
<dbReference type="SUPFAM" id="SSF52980">
    <property type="entry name" value="Restriction endonuclease-like"/>
    <property type="match status" value="1"/>
</dbReference>
<organism evidence="3 4">
    <name type="scientific">Ehrlichia minasensis</name>
    <dbReference type="NCBI Taxonomy" id="1242993"/>
    <lineage>
        <taxon>Bacteria</taxon>
        <taxon>Pseudomonadati</taxon>
        <taxon>Pseudomonadota</taxon>
        <taxon>Alphaproteobacteria</taxon>
        <taxon>Rickettsiales</taxon>
        <taxon>Anaplasmataceae</taxon>
        <taxon>Ehrlichia</taxon>
    </lineage>
</organism>
<comment type="caution">
    <text evidence="3">The sequence shown here is derived from an EMBL/GenBank/DDBJ whole genome shotgun (WGS) entry which is preliminary data.</text>
</comment>
<dbReference type="Pfam" id="PF02021">
    <property type="entry name" value="UPF0102"/>
    <property type="match status" value="1"/>
</dbReference>
<evidence type="ECO:0000256" key="2">
    <source>
        <dbReference type="SAM" id="Phobius"/>
    </source>
</evidence>
<name>A0A4Q6I775_9RICK</name>
<evidence type="ECO:0000313" key="4">
    <source>
        <dbReference type="Proteomes" id="UP000293377"/>
    </source>
</evidence>
<proteinExistence type="inferred from homology"/>
<dbReference type="RefSeq" id="WP_129992706.1">
    <property type="nucleotide sequence ID" value="NZ_QOHL01000021.1"/>
</dbReference>
<dbReference type="PANTHER" id="PTHR34039">
    <property type="entry name" value="UPF0102 PROTEIN YRAN"/>
    <property type="match status" value="1"/>
</dbReference>
<comment type="similarity">
    <text evidence="1">Belongs to the UPF0102 family.</text>
</comment>
<dbReference type="InterPro" id="IPR011335">
    <property type="entry name" value="Restrct_endonuc-II-like"/>
</dbReference>
<dbReference type="EMBL" id="QOHL01000021">
    <property type="protein sequence ID" value="RZB12449.1"/>
    <property type="molecule type" value="Genomic_DNA"/>
</dbReference>
<keyword evidence="2" id="KW-0472">Membrane</keyword>
<gene>
    <name evidence="3" type="ORF">DRF75_04105</name>
</gene>
<dbReference type="Proteomes" id="UP000293377">
    <property type="component" value="Unassembled WGS sequence"/>
</dbReference>
<reference evidence="3 4" key="1">
    <citation type="submission" date="2018-06" db="EMBL/GenBank/DDBJ databases">
        <title>Complete Genome Sequence of Ehrlichia minasensis Isolated From Cattle.</title>
        <authorList>
            <person name="Aguiar D.M."/>
            <person name="Araujo J.P.A.Jr."/>
            <person name="Nakazato L."/>
            <person name="Bard E."/>
            <person name="Cabezas-Cruz A."/>
        </authorList>
    </citation>
    <scope>NUCLEOTIDE SEQUENCE [LARGE SCALE GENOMIC DNA]</scope>
    <source>
        <strain evidence="3 4">B11</strain>
    </source>
</reference>
<keyword evidence="4" id="KW-1185">Reference proteome</keyword>
<accession>A0A4Q6I775</accession>